<dbReference type="Proteomes" id="UP001144256">
    <property type="component" value="Unassembled WGS sequence"/>
</dbReference>
<keyword evidence="1" id="KW-0969">Cilium</keyword>
<dbReference type="SUPFAM" id="SSF160214">
    <property type="entry name" value="FlaG-like"/>
    <property type="match status" value="1"/>
</dbReference>
<name>A0A9W5Y7Q0_9FIRM</name>
<dbReference type="Pfam" id="PF03646">
    <property type="entry name" value="FlaG"/>
    <property type="match status" value="1"/>
</dbReference>
<dbReference type="InterPro" id="IPR005186">
    <property type="entry name" value="FlaG"/>
</dbReference>
<reference evidence="1" key="1">
    <citation type="submission" date="2022-06" db="EMBL/GenBank/DDBJ databases">
        <title>Vallitalea longa sp. nov., an anaerobic bacterium isolated from marine sediment.</title>
        <authorList>
            <person name="Hirano S."/>
            <person name="Terahara T."/>
            <person name="Mori K."/>
            <person name="Hamada M."/>
            <person name="Matsumoto R."/>
            <person name="Kobayashi T."/>
        </authorList>
    </citation>
    <scope>NUCLEOTIDE SEQUENCE</scope>
    <source>
        <strain evidence="1">SH18-1</strain>
    </source>
</reference>
<dbReference type="PANTHER" id="PTHR37166:SF1">
    <property type="entry name" value="PROTEIN FLAG"/>
    <property type="match status" value="1"/>
</dbReference>
<proteinExistence type="predicted"/>
<keyword evidence="2" id="KW-1185">Reference proteome</keyword>
<gene>
    <name evidence="1" type="ORF">SH1V18_09570</name>
</gene>
<dbReference type="RefSeq" id="WP_281812773.1">
    <property type="nucleotide sequence ID" value="NZ_BRLB01000001.1"/>
</dbReference>
<organism evidence="1 2">
    <name type="scientific">Vallitalea longa</name>
    <dbReference type="NCBI Taxonomy" id="2936439"/>
    <lineage>
        <taxon>Bacteria</taxon>
        <taxon>Bacillati</taxon>
        <taxon>Bacillota</taxon>
        <taxon>Clostridia</taxon>
        <taxon>Lachnospirales</taxon>
        <taxon>Vallitaleaceae</taxon>
        <taxon>Vallitalea</taxon>
    </lineage>
</organism>
<dbReference type="PANTHER" id="PTHR37166">
    <property type="entry name" value="PROTEIN FLAG"/>
    <property type="match status" value="1"/>
</dbReference>
<protein>
    <submittedName>
        <fullName evidence="1">Flagellar protein FlaG</fullName>
    </submittedName>
</protein>
<evidence type="ECO:0000313" key="1">
    <source>
        <dbReference type="EMBL" id="GKX28477.1"/>
    </source>
</evidence>
<keyword evidence="1" id="KW-0282">Flagellum</keyword>
<sequence>MMIKSNGMELYSSNPQVEVNKKEVVQNLNKTTNSNKTIVEKNIDVEINNQNKDHEVIEAIEKANKKFKTYNRRLEFSIHEKTKQILVKVIDTEDDSVIREIPSEKILDMVAKLWEMSGIFVDEKR</sequence>
<keyword evidence="1" id="KW-0966">Cell projection</keyword>
<dbReference type="EMBL" id="BRLB01000001">
    <property type="protein sequence ID" value="GKX28477.1"/>
    <property type="molecule type" value="Genomic_DNA"/>
</dbReference>
<comment type="caution">
    <text evidence="1">The sequence shown here is derived from an EMBL/GenBank/DDBJ whole genome shotgun (WGS) entry which is preliminary data.</text>
</comment>
<dbReference type="AlphaFoldDB" id="A0A9W5Y7Q0"/>
<evidence type="ECO:0000313" key="2">
    <source>
        <dbReference type="Proteomes" id="UP001144256"/>
    </source>
</evidence>
<accession>A0A9W5Y7Q0</accession>
<dbReference type="Gene3D" id="3.30.160.170">
    <property type="entry name" value="FlaG-like"/>
    <property type="match status" value="1"/>
</dbReference>
<dbReference type="InterPro" id="IPR035924">
    <property type="entry name" value="FlaG-like_sf"/>
</dbReference>